<proteinExistence type="predicted"/>
<evidence type="ECO:0000313" key="3">
    <source>
        <dbReference type="Proteomes" id="UP001595748"/>
    </source>
</evidence>
<gene>
    <name evidence="2" type="ORF">ACFOPQ_14905</name>
</gene>
<dbReference type="Gene3D" id="3.40.710.10">
    <property type="entry name" value="DD-peptidase/beta-lactamase superfamily"/>
    <property type="match status" value="1"/>
</dbReference>
<dbReference type="GO" id="GO:0016787">
    <property type="term" value="F:hydrolase activity"/>
    <property type="evidence" value="ECO:0007669"/>
    <property type="project" value="UniProtKB-KW"/>
</dbReference>
<dbReference type="PANTHER" id="PTHR46825">
    <property type="entry name" value="D-ALANYL-D-ALANINE-CARBOXYPEPTIDASE/ENDOPEPTIDASE AMPH"/>
    <property type="match status" value="1"/>
</dbReference>
<dbReference type="EC" id="3.-.-.-" evidence="2"/>
<feature type="domain" description="Beta-lactamase-related" evidence="1">
    <location>
        <begin position="13"/>
        <end position="329"/>
    </location>
</feature>
<reference evidence="3" key="1">
    <citation type="journal article" date="2019" name="Int. J. Syst. Evol. Microbiol.">
        <title>The Global Catalogue of Microorganisms (GCM) 10K type strain sequencing project: providing services to taxonomists for standard genome sequencing and annotation.</title>
        <authorList>
            <consortium name="The Broad Institute Genomics Platform"/>
            <consortium name="The Broad Institute Genome Sequencing Center for Infectious Disease"/>
            <person name="Wu L."/>
            <person name="Ma J."/>
        </authorList>
    </citation>
    <scope>NUCLEOTIDE SEQUENCE [LARGE SCALE GENOMIC DNA]</scope>
    <source>
        <strain evidence="3">CCTCC AB 2013263</strain>
    </source>
</reference>
<comment type="caution">
    <text evidence="2">The sequence shown here is derived from an EMBL/GenBank/DDBJ whole genome shotgun (WGS) entry which is preliminary data.</text>
</comment>
<name>A0ABV8A9Q6_9DEIO</name>
<dbReference type="InterPro" id="IPR012338">
    <property type="entry name" value="Beta-lactam/transpept-like"/>
</dbReference>
<dbReference type="PANTHER" id="PTHR46825:SF9">
    <property type="entry name" value="BETA-LACTAMASE-RELATED DOMAIN-CONTAINING PROTEIN"/>
    <property type="match status" value="1"/>
</dbReference>
<accession>A0ABV8A9Q6</accession>
<dbReference type="InterPro" id="IPR050491">
    <property type="entry name" value="AmpC-like"/>
</dbReference>
<protein>
    <submittedName>
        <fullName evidence="2">Serine hydrolase domain-containing protein</fullName>
        <ecNumber evidence="2">3.-.-.-</ecNumber>
    </submittedName>
</protein>
<dbReference type="Proteomes" id="UP001595748">
    <property type="component" value="Unassembled WGS sequence"/>
</dbReference>
<dbReference type="InterPro" id="IPR001466">
    <property type="entry name" value="Beta-lactam-related"/>
</dbReference>
<organism evidence="2 3">
    <name type="scientific">Deinococcus antarcticus</name>
    <dbReference type="NCBI Taxonomy" id="1298767"/>
    <lineage>
        <taxon>Bacteria</taxon>
        <taxon>Thermotogati</taxon>
        <taxon>Deinococcota</taxon>
        <taxon>Deinococci</taxon>
        <taxon>Deinococcales</taxon>
        <taxon>Deinococcaceae</taxon>
        <taxon>Deinococcus</taxon>
    </lineage>
</organism>
<dbReference type="EMBL" id="JBHRZF010000168">
    <property type="protein sequence ID" value="MFC3862056.1"/>
    <property type="molecule type" value="Genomic_DNA"/>
</dbReference>
<dbReference type="SUPFAM" id="SSF56601">
    <property type="entry name" value="beta-lactamase/transpeptidase-like"/>
    <property type="match status" value="1"/>
</dbReference>
<keyword evidence="3" id="KW-1185">Reference proteome</keyword>
<keyword evidence="2" id="KW-0378">Hydrolase</keyword>
<evidence type="ECO:0000259" key="1">
    <source>
        <dbReference type="Pfam" id="PF00144"/>
    </source>
</evidence>
<dbReference type="Pfam" id="PF00144">
    <property type="entry name" value="Beta-lactamase"/>
    <property type="match status" value="1"/>
</dbReference>
<sequence>MTSPLTSSLLAEFQQFMEACMLEHHVPGVAVGLLSPEGRRTLTSGVTSLENPLPVTDHTLFLLGSIGKTYTATLVMYLIEQGRLTLETRVIDIVPELCLADRQAAQELTVQHLLTHSGGWWEQTDEQTGDGDDALARFIEKLADVPQIFQPGQHFSYSNSGFNLLGRVIEKVTGQTYETAMTSLVLEPLGLSETFFFPVEVMTRRFAVGHEEQGGEWRVVRPWTLPRAGNASGGLSSSVQDVLTYAAFHLGQTSSALLADGARQQMQSPHIAVNGNAHGLPWHLQQRGDVTIVSHNGGMPGQYAVLWLIPELEVAGVILTNSDGGPALHDELTGWLYHHWLNLPPQQTKPFTEMVHFADYSGVYRIPNTSDAYTIIEENSRLNLSLKSGDEPPVFLCQLNFTAEDAALAVNCVDPRSTGLPHRFLRGETGTVEFMRVFGRVIPRAKTQPTGVLSSLHDPV</sequence>
<evidence type="ECO:0000313" key="2">
    <source>
        <dbReference type="EMBL" id="MFC3862056.1"/>
    </source>
</evidence>
<dbReference type="RefSeq" id="WP_380079552.1">
    <property type="nucleotide sequence ID" value="NZ_JBHRZF010000168.1"/>
</dbReference>